<reference evidence="1" key="1">
    <citation type="submission" date="2020-12" db="EMBL/GenBank/DDBJ databases">
        <title>WGS assembly of Carya illinoinensis cv. Pawnee.</title>
        <authorList>
            <person name="Platts A."/>
            <person name="Shu S."/>
            <person name="Wright S."/>
            <person name="Barry K."/>
            <person name="Edger P."/>
            <person name="Pires J.C."/>
            <person name="Schmutz J."/>
        </authorList>
    </citation>
    <scope>NUCLEOTIDE SEQUENCE</scope>
    <source>
        <tissue evidence="1">Leaf</tissue>
    </source>
</reference>
<accession>A0A8T1N8D7</accession>
<organism evidence="1 2">
    <name type="scientific">Carya illinoinensis</name>
    <name type="common">Pecan</name>
    <dbReference type="NCBI Taxonomy" id="32201"/>
    <lineage>
        <taxon>Eukaryota</taxon>
        <taxon>Viridiplantae</taxon>
        <taxon>Streptophyta</taxon>
        <taxon>Embryophyta</taxon>
        <taxon>Tracheophyta</taxon>
        <taxon>Spermatophyta</taxon>
        <taxon>Magnoliopsida</taxon>
        <taxon>eudicotyledons</taxon>
        <taxon>Gunneridae</taxon>
        <taxon>Pentapetalae</taxon>
        <taxon>rosids</taxon>
        <taxon>fabids</taxon>
        <taxon>Fagales</taxon>
        <taxon>Juglandaceae</taxon>
        <taxon>Carya</taxon>
    </lineage>
</organism>
<dbReference type="EMBL" id="CM031823">
    <property type="protein sequence ID" value="KAG6627979.1"/>
    <property type="molecule type" value="Genomic_DNA"/>
</dbReference>
<gene>
    <name evidence="1" type="ORF">CIPAW_15G167400</name>
</gene>
<dbReference type="AlphaFoldDB" id="A0A8T1N8D7"/>
<keyword evidence="2" id="KW-1185">Reference proteome</keyword>
<evidence type="ECO:0000313" key="1">
    <source>
        <dbReference type="EMBL" id="KAG6627979.1"/>
    </source>
</evidence>
<comment type="caution">
    <text evidence="1">The sequence shown here is derived from an EMBL/GenBank/DDBJ whole genome shotgun (WGS) entry which is preliminary data.</text>
</comment>
<protein>
    <submittedName>
        <fullName evidence="1">Uncharacterized protein</fullName>
    </submittedName>
</protein>
<name>A0A8T1N8D7_CARIL</name>
<sequence length="122" mass="14748">MLFNVEIHESLFFPVPVWLFFPKNMTNHTYGNSSNVTLTQDPINFKFPINLETQWCSKWKLQPFEFPNHTKSTKYTIQRQNETLEYAYYELRTSKSFIIGDEFVPRMLKRRKTIKWNKTMIA</sequence>
<evidence type="ECO:0000313" key="2">
    <source>
        <dbReference type="Proteomes" id="UP000811609"/>
    </source>
</evidence>
<proteinExistence type="predicted"/>
<dbReference type="Proteomes" id="UP000811609">
    <property type="component" value="Chromosome 15"/>
</dbReference>